<evidence type="ECO:0000313" key="3">
    <source>
        <dbReference type="Proteomes" id="UP000027138"/>
    </source>
</evidence>
<organism evidence="2 3">
    <name type="scientific">Jatropha curcas</name>
    <name type="common">Barbados nut</name>
    <dbReference type="NCBI Taxonomy" id="180498"/>
    <lineage>
        <taxon>Eukaryota</taxon>
        <taxon>Viridiplantae</taxon>
        <taxon>Streptophyta</taxon>
        <taxon>Embryophyta</taxon>
        <taxon>Tracheophyta</taxon>
        <taxon>Spermatophyta</taxon>
        <taxon>Magnoliopsida</taxon>
        <taxon>eudicotyledons</taxon>
        <taxon>Gunneridae</taxon>
        <taxon>Pentapetalae</taxon>
        <taxon>rosids</taxon>
        <taxon>fabids</taxon>
        <taxon>Malpighiales</taxon>
        <taxon>Euphorbiaceae</taxon>
        <taxon>Crotonoideae</taxon>
        <taxon>Jatropheae</taxon>
        <taxon>Jatropha</taxon>
    </lineage>
</organism>
<dbReference type="Proteomes" id="UP000027138">
    <property type="component" value="Unassembled WGS sequence"/>
</dbReference>
<feature type="compositionally biased region" description="Basic residues" evidence="1">
    <location>
        <begin position="13"/>
        <end position="28"/>
    </location>
</feature>
<proteinExistence type="predicted"/>
<dbReference type="EMBL" id="KK914893">
    <property type="protein sequence ID" value="KDP26692.1"/>
    <property type="molecule type" value="Genomic_DNA"/>
</dbReference>
<evidence type="ECO:0000313" key="2">
    <source>
        <dbReference type="EMBL" id="KDP26692.1"/>
    </source>
</evidence>
<accession>A0A067JS28</accession>
<sequence>MSFMSSTNYDTKNHHHHHLHHQPYHHTNHPNNKEASYESFVDPLRRNNRVQEYERSKVCVRVGDQEICKESVDAVTEEFLKLEHQKFGYNKWTNAG</sequence>
<feature type="compositionally biased region" description="Polar residues" evidence="1">
    <location>
        <begin position="1"/>
        <end position="10"/>
    </location>
</feature>
<gene>
    <name evidence="2" type="ORF">JCGZ_17850</name>
</gene>
<keyword evidence="3" id="KW-1185">Reference proteome</keyword>
<evidence type="ECO:0000256" key="1">
    <source>
        <dbReference type="SAM" id="MobiDB-lite"/>
    </source>
</evidence>
<feature type="region of interest" description="Disordered" evidence="1">
    <location>
        <begin position="1"/>
        <end position="42"/>
    </location>
</feature>
<dbReference type="OrthoDB" id="851664at2759"/>
<name>A0A067JS28_JATCU</name>
<reference evidence="2 3" key="1">
    <citation type="journal article" date="2014" name="PLoS ONE">
        <title>Global Analysis of Gene Expression Profiles in Physic Nut (Jatropha curcas L.) Seedlings Exposed to Salt Stress.</title>
        <authorList>
            <person name="Zhang L."/>
            <person name="Zhang C."/>
            <person name="Wu P."/>
            <person name="Chen Y."/>
            <person name="Li M."/>
            <person name="Jiang H."/>
            <person name="Wu G."/>
        </authorList>
    </citation>
    <scope>NUCLEOTIDE SEQUENCE [LARGE SCALE GENOMIC DNA]</scope>
    <source>
        <strain evidence="3">cv. GZQX0401</strain>
        <tissue evidence="2">Young leaves</tissue>
    </source>
</reference>
<dbReference type="AlphaFoldDB" id="A0A067JS28"/>
<protein>
    <submittedName>
        <fullName evidence="2">Uncharacterized protein</fullName>
    </submittedName>
</protein>